<feature type="signal peptide" evidence="1">
    <location>
        <begin position="1"/>
        <end position="22"/>
    </location>
</feature>
<dbReference type="Proteomes" id="UP000784128">
    <property type="component" value="Unassembled WGS sequence"/>
</dbReference>
<gene>
    <name evidence="2" type="ORF">KJB30_11900</name>
</gene>
<reference evidence="2 3" key="1">
    <citation type="submission" date="2021-05" db="EMBL/GenBank/DDBJ databases">
        <title>The draft genome of Geobacter chapellei DSM 13688.</title>
        <authorList>
            <person name="Xu Z."/>
            <person name="Masuda Y."/>
            <person name="Itoh H."/>
            <person name="Senoo K."/>
        </authorList>
    </citation>
    <scope>NUCLEOTIDE SEQUENCE [LARGE SCALE GENOMIC DNA]</scope>
    <source>
        <strain evidence="2 3">DSM 13688</strain>
    </source>
</reference>
<proteinExistence type="predicted"/>
<organism evidence="2 3">
    <name type="scientific">Pelotalea chapellei</name>
    <dbReference type="NCBI Taxonomy" id="44671"/>
    <lineage>
        <taxon>Bacteria</taxon>
        <taxon>Pseudomonadati</taxon>
        <taxon>Thermodesulfobacteriota</taxon>
        <taxon>Desulfuromonadia</taxon>
        <taxon>Geobacterales</taxon>
        <taxon>Geobacteraceae</taxon>
        <taxon>Pelotalea</taxon>
    </lineage>
</organism>
<keyword evidence="1" id="KW-0732">Signal</keyword>
<evidence type="ECO:0000313" key="2">
    <source>
        <dbReference type="EMBL" id="MBT1072493.1"/>
    </source>
</evidence>
<keyword evidence="3" id="KW-1185">Reference proteome</keyword>
<evidence type="ECO:0000256" key="1">
    <source>
        <dbReference type="SAM" id="SignalP"/>
    </source>
</evidence>
<dbReference type="RefSeq" id="WP_214299531.1">
    <property type="nucleotide sequence ID" value="NZ_JAHDYS010000010.1"/>
</dbReference>
<accession>A0ABS5UA08</accession>
<feature type="chain" id="PRO_5045049647" evidence="1">
    <location>
        <begin position="23"/>
        <end position="281"/>
    </location>
</feature>
<protein>
    <submittedName>
        <fullName evidence="2">Cytochrome C</fullName>
    </submittedName>
</protein>
<evidence type="ECO:0000313" key="3">
    <source>
        <dbReference type="Proteomes" id="UP000784128"/>
    </source>
</evidence>
<sequence>MKKYMLIFGFCCSVMGATPAVAGSGNVRFTVHNLSNNDDRNKGLPHEQGPINRKFFSVNEDQVCVFCHTPHNAKPAVPLWNKFIPGDYNNAGYFKMYTSSRTLTPTARAATAPGAVSLLCLSCHDGKTAINVLHNSKAGSDAPSGGLEVYNLGDQLVDMGNYPGEVRIQDFSFGFKGATNIGGEPGGDVNAGNLLSDDHPIGFSYTAAQAQSNNRLNDLASVSTKSGGKIRFFAPNNSVECSSCHDPHVNYSAGPGAVAELRPFLAMSNTGSSMCLACHNK</sequence>
<dbReference type="InterPro" id="IPR036280">
    <property type="entry name" value="Multihaem_cyt_sf"/>
</dbReference>
<dbReference type="SUPFAM" id="SSF48695">
    <property type="entry name" value="Multiheme cytochromes"/>
    <property type="match status" value="1"/>
</dbReference>
<name>A0ABS5UA08_9BACT</name>
<comment type="caution">
    <text evidence="2">The sequence shown here is derived from an EMBL/GenBank/DDBJ whole genome shotgun (WGS) entry which is preliminary data.</text>
</comment>
<dbReference type="EMBL" id="JAHDYS010000010">
    <property type="protein sequence ID" value="MBT1072493.1"/>
    <property type="molecule type" value="Genomic_DNA"/>
</dbReference>